<sequence>MHQRGRCESGCEELAIGPHAILSYDHKKLETIICLVLESVINRDVERNAAGLKAGEPSSSSSANKMLEA</sequence>
<dbReference type="EMBL" id="JH793054">
    <property type="protein sequence ID" value="ELQ38301.1"/>
    <property type="molecule type" value="Genomic_DNA"/>
</dbReference>
<protein>
    <submittedName>
        <fullName evidence="2">Uncharacterized protein</fullName>
    </submittedName>
</protein>
<name>A0AA97NXU4_PYRO3</name>
<dbReference type="SMR" id="A0AA97NXU4"/>
<evidence type="ECO:0000256" key="1">
    <source>
        <dbReference type="SAM" id="MobiDB-lite"/>
    </source>
</evidence>
<organism evidence="2">
    <name type="scientific">Pyricularia oryzae (strain Y34)</name>
    <name type="common">Rice blast fungus</name>
    <name type="synonym">Magnaporthe oryzae</name>
    <dbReference type="NCBI Taxonomy" id="1143189"/>
    <lineage>
        <taxon>Eukaryota</taxon>
        <taxon>Fungi</taxon>
        <taxon>Dikarya</taxon>
        <taxon>Ascomycota</taxon>
        <taxon>Pezizomycotina</taxon>
        <taxon>Sordariomycetes</taxon>
        <taxon>Sordariomycetidae</taxon>
        <taxon>Magnaporthales</taxon>
        <taxon>Pyriculariaceae</taxon>
        <taxon>Pyricularia</taxon>
    </lineage>
</organism>
<dbReference type="Proteomes" id="UP000011086">
    <property type="component" value="Unassembled WGS sequence"/>
</dbReference>
<reference evidence="2" key="1">
    <citation type="journal article" date="2012" name="PLoS Genet.">
        <title>Comparative analysis of the genomes of two field isolates of the rice blast fungus Magnaporthe oryzae.</title>
        <authorList>
            <person name="Xue M."/>
            <person name="Yang J."/>
            <person name="Li Z."/>
            <person name="Hu S."/>
            <person name="Yao N."/>
            <person name="Dean R.A."/>
            <person name="Zhao W."/>
            <person name="Shen M."/>
            <person name="Zhang H."/>
            <person name="Li C."/>
            <person name="Liu L."/>
            <person name="Cao L."/>
            <person name="Xu X."/>
            <person name="Xing Y."/>
            <person name="Hsiang T."/>
            <person name="Zhang Z."/>
            <person name="Xu J.R."/>
            <person name="Peng Y.L."/>
        </authorList>
    </citation>
    <scope>NUCLEOTIDE SEQUENCE</scope>
    <source>
        <strain evidence="2">Y34</strain>
    </source>
</reference>
<evidence type="ECO:0000313" key="2">
    <source>
        <dbReference type="EMBL" id="ELQ38301.1"/>
    </source>
</evidence>
<gene>
    <name evidence="2" type="ORF">OOU_Y34scaffold00545g5</name>
</gene>
<feature type="compositionally biased region" description="Polar residues" evidence="1">
    <location>
        <begin position="57"/>
        <end position="69"/>
    </location>
</feature>
<dbReference type="AlphaFoldDB" id="A0AA97NXU4"/>
<proteinExistence type="predicted"/>
<accession>A0AA97NXU4</accession>
<feature type="region of interest" description="Disordered" evidence="1">
    <location>
        <begin position="49"/>
        <end position="69"/>
    </location>
</feature>